<proteinExistence type="predicted"/>
<feature type="transmembrane region" description="Helical" evidence="6">
    <location>
        <begin position="173"/>
        <end position="191"/>
    </location>
</feature>
<evidence type="ECO:0000256" key="4">
    <source>
        <dbReference type="ARBA" id="ARBA00023136"/>
    </source>
</evidence>
<accession>A0A9P1MX23</accession>
<gene>
    <name evidence="8" type="ORF">CAMP_LOCUS6076</name>
</gene>
<feature type="region of interest" description="Disordered" evidence="5">
    <location>
        <begin position="1"/>
        <end position="44"/>
    </location>
</feature>
<dbReference type="PANTHER" id="PTHR11814">
    <property type="entry name" value="SULFATE TRANSPORTER"/>
    <property type="match status" value="1"/>
</dbReference>
<feature type="transmembrane region" description="Helical" evidence="6">
    <location>
        <begin position="143"/>
        <end position="167"/>
    </location>
</feature>
<evidence type="ECO:0000256" key="3">
    <source>
        <dbReference type="ARBA" id="ARBA00022989"/>
    </source>
</evidence>
<evidence type="ECO:0000313" key="8">
    <source>
        <dbReference type="EMBL" id="CAI5443439.1"/>
    </source>
</evidence>
<feature type="transmembrane region" description="Helical" evidence="6">
    <location>
        <begin position="340"/>
        <end position="360"/>
    </location>
</feature>
<dbReference type="EMBL" id="CANHGI010000002">
    <property type="protein sequence ID" value="CAI5443439.1"/>
    <property type="molecule type" value="Genomic_DNA"/>
</dbReference>
<name>A0A9P1MX23_9PELO</name>
<keyword evidence="3 6" id="KW-1133">Transmembrane helix</keyword>
<dbReference type="InterPro" id="IPR001902">
    <property type="entry name" value="SLC26A/SulP_fam"/>
</dbReference>
<dbReference type="AlphaFoldDB" id="A0A9P1MX23"/>
<dbReference type="OrthoDB" id="288203at2759"/>
<evidence type="ECO:0000259" key="7">
    <source>
        <dbReference type="Pfam" id="PF00916"/>
    </source>
</evidence>
<reference evidence="8" key="1">
    <citation type="submission" date="2022-11" db="EMBL/GenBank/DDBJ databases">
        <authorList>
            <person name="Kikuchi T."/>
        </authorList>
    </citation>
    <scope>NUCLEOTIDE SEQUENCE</scope>
    <source>
        <strain evidence="8">PS1010</strain>
    </source>
</reference>
<keyword evidence="2 6" id="KW-0812">Transmembrane</keyword>
<dbReference type="GO" id="GO:0055085">
    <property type="term" value="P:transmembrane transport"/>
    <property type="evidence" value="ECO:0007669"/>
    <property type="project" value="InterPro"/>
</dbReference>
<dbReference type="GO" id="GO:0016020">
    <property type="term" value="C:membrane"/>
    <property type="evidence" value="ECO:0007669"/>
    <property type="project" value="UniProtKB-SubCell"/>
</dbReference>
<organism evidence="8 9">
    <name type="scientific">Caenorhabditis angaria</name>
    <dbReference type="NCBI Taxonomy" id="860376"/>
    <lineage>
        <taxon>Eukaryota</taxon>
        <taxon>Metazoa</taxon>
        <taxon>Ecdysozoa</taxon>
        <taxon>Nematoda</taxon>
        <taxon>Chromadorea</taxon>
        <taxon>Rhabditida</taxon>
        <taxon>Rhabditina</taxon>
        <taxon>Rhabditomorpha</taxon>
        <taxon>Rhabditoidea</taxon>
        <taxon>Rhabditidae</taxon>
        <taxon>Peloderinae</taxon>
        <taxon>Caenorhabditis</taxon>
    </lineage>
</organism>
<evidence type="ECO:0000256" key="6">
    <source>
        <dbReference type="SAM" id="Phobius"/>
    </source>
</evidence>
<comment type="caution">
    <text evidence="8">The sequence shown here is derived from an EMBL/GenBank/DDBJ whole genome shotgun (WGS) entry which is preliminary data.</text>
</comment>
<keyword evidence="9" id="KW-1185">Reference proteome</keyword>
<feature type="transmembrane region" description="Helical" evidence="6">
    <location>
        <begin position="257"/>
        <end position="284"/>
    </location>
</feature>
<keyword evidence="4 6" id="KW-0472">Membrane</keyword>
<feature type="domain" description="SLC26A/SulP transporter" evidence="7">
    <location>
        <begin position="143"/>
        <end position="419"/>
    </location>
</feature>
<evidence type="ECO:0000256" key="1">
    <source>
        <dbReference type="ARBA" id="ARBA00004141"/>
    </source>
</evidence>
<dbReference type="InterPro" id="IPR011547">
    <property type="entry name" value="SLC26A/SulP_dom"/>
</dbReference>
<comment type="subcellular location">
    <subcellularLocation>
        <location evidence="1">Membrane</location>
        <topology evidence="1">Multi-pass membrane protein</topology>
    </subcellularLocation>
</comment>
<dbReference type="Pfam" id="PF00916">
    <property type="entry name" value="Sulfate_transp"/>
    <property type="match status" value="1"/>
</dbReference>
<evidence type="ECO:0000256" key="2">
    <source>
        <dbReference type="ARBA" id="ARBA00022692"/>
    </source>
</evidence>
<dbReference type="Proteomes" id="UP001152747">
    <property type="component" value="Unassembled WGS sequence"/>
</dbReference>
<sequence length="426" mass="47543">MYNRKILQENNNKNNNAADRSKSTQSASPEAADKQHERKRKVLLSPITESTYQEEFSRFEYMNNAQNAHTKHQNHLAKSKDVLNQTNFDQTYGFRYINISLFQRVSFHYRQAAKWKKSEWMRFLSSRMPITGWLLNYNWKSDLFMDILGGVMISVMSVPQSLAYGMLVGVPPSYGLITGIIGPITYALFGTSRHSSPGAFAIVSLMVGGVVERLGSSVAQPFNDTMILTNENGPGIEEYMCCKPDKPAISEQTAIEIATAVTLLVGVFQILFGLMNAGLLAVWLSDHLVQGLTSGAAIHVLTSQLKSMTGISNVPPTSEPFQLIQFYICFFKQIASKTQLSAIICSIICITLLILSAYIIDPFLRKCCSCPIKFPMELLLVIGSTLIVQFTRQTDWHFEIAIVGHVDSGIPTPRVPRFSDPFNMLG</sequence>
<evidence type="ECO:0000313" key="9">
    <source>
        <dbReference type="Proteomes" id="UP001152747"/>
    </source>
</evidence>
<evidence type="ECO:0000256" key="5">
    <source>
        <dbReference type="SAM" id="MobiDB-lite"/>
    </source>
</evidence>
<protein>
    <recommendedName>
        <fullName evidence="7">SLC26A/SulP transporter domain-containing protein</fullName>
    </recommendedName>
</protein>